<evidence type="ECO:0000256" key="1">
    <source>
        <dbReference type="SAM" id="Phobius"/>
    </source>
</evidence>
<dbReference type="EMBL" id="JBHSWA010000001">
    <property type="protein sequence ID" value="MFC6640808.1"/>
    <property type="molecule type" value="Genomic_DNA"/>
</dbReference>
<evidence type="ECO:0000313" key="2">
    <source>
        <dbReference type="EMBL" id="MFC6640808.1"/>
    </source>
</evidence>
<proteinExistence type="predicted"/>
<comment type="caution">
    <text evidence="2">The sequence shown here is derived from an EMBL/GenBank/DDBJ whole genome shotgun (WGS) entry which is preliminary data.</text>
</comment>
<reference evidence="3" key="1">
    <citation type="journal article" date="2019" name="Int. J. Syst. Evol. Microbiol.">
        <title>The Global Catalogue of Microorganisms (GCM) 10K type strain sequencing project: providing services to taxonomists for standard genome sequencing and annotation.</title>
        <authorList>
            <consortium name="The Broad Institute Genomics Platform"/>
            <consortium name="The Broad Institute Genome Sequencing Center for Infectious Disease"/>
            <person name="Wu L."/>
            <person name="Ma J."/>
        </authorList>
    </citation>
    <scope>NUCLEOTIDE SEQUENCE [LARGE SCALE GENOMIC DNA]</scope>
    <source>
        <strain evidence="3">NBRC 111368</strain>
    </source>
</reference>
<keyword evidence="3" id="KW-1185">Reference proteome</keyword>
<feature type="transmembrane region" description="Helical" evidence="1">
    <location>
        <begin position="108"/>
        <end position="125"/>
    </location>
</feature>
<protein>
    <recommendedName>
        <fullName evidence="4">Transglutaminase-like domain-containing protein</fullName>
    </recommendedName>
</protein>
<dbReference type="Proteomes" id="UP001596403">
    <property type="component" value="Unassembled WGS sequence"/>
</dbReference>
<keyword evidence="1" id="KW-1133">Transmembrane helix</keyword>
<dbReference type="Gene3D" id="3.10.620.30">
    <property type="match status" value="1"/>
</dbReference>
<keyword evidence="1" id="KW-0472">Membrane</keyword>
<dbReference type="RefSeq" id="WP_132447042.1">
    <property type="nucleotide sequence ID" value="NZ_JBHSWA010000001.1"/>
</dbReference>
<gene>
    <name evidence="2" type="ORF">ACFQAU_02770</name>
</gene>
<keyword evidence="1" id="KW-0812">Transmembrane</keyword>
<sequence length="126" mass="14213">MSVAENTLAQLRQDFTYRLDGGLDAWRVPARLGPVRGDCEEFALALAFRLAGRSWPRFIWHLASFKSVIWHCTTAQGQGHAALWHRGAGWADNIYPTWAARCRHRRRFAYLLPLLAVKLALGALVG</sequence>
<evidence type="ECO:0008006" key="4">
    <source>
        <dbReference type="Google" id="ProtNLM"/>
    </source>
</evidence>
<evidence type="ECO:0000313" key="3">
    <source>
        <dbReference type="Proteomes" id="UP001596403"/>
    </source>
</evidence>
<accession>A0ABW1YY44</accession>
<name>A0ABW1YY44_9RHOB</name>
<organism evidence="2 3">
    <name type="scientific">Sulfitobacter profundi</name>
    <dbReference type="NCBI Taxonomy" id="2679961"/>
    <lineage>
        <taxon>Bacteria</taxon>
        <taxon>Pseudomonadati</taxon>
        <taxon>Pseudomonadota</taxon>
        <taxon>Alphaproteobacteria</taxon>
        <taxon>Rhodobacterales</taxon>
        <taxon>Roseobacteraceae</taxon>
        <taxon>Sulfitobacter</taxon>
    </lineage>
</organism>